<comment type="caution">
    <text evidence="1">The sequence shown here is derived from an EMBL/GenBank/DDBJ whole genome shotgun (WGS) entry which is preliminary data.</text>
</comment>
<dbReference type="Proteomes" id="UP001164250">
    <property type="component" value="Chromosome 7"/>
</dbReference>
<evidence type="ECO:0000313" key="2">
    <source>
        <dbReference type="Proteomes" id="UP001164250"/>
    </source>
</evidence>
<evidence type="ECO:0000313" key="1">
    <source>
        <dbReference type="EMBL" id="KAJ0093262.1"/>
    </source>
</evidence>
<name>A0ACC1B2Z3_9ROSI</name>
<sequence>MHPSYLLPEFFSRSGVLHQFSCVERPQQNSVVAQTSALIESAHRTKFQPGARVCAFLGYPPGVKGYKFYDVETKQVFLSRDAVFYEEVFPFHAITSSDQIPNLFPDLVLPHSSL</sequence>
<accession>A0ACC1B2Z3</accession>
<protein>
    <submittedName>
        <fullName evidence="1">Uncharacterized protein</fullName>
    </submittedName>
</protein>
<organism evidence="1 2">
    <name type="scientific">Pistacia atlantica</name>
    <dbReference type="NCBI Taxonomy" id="434234"/>
    <lineage>
        <taxon>Eukaryota</taxon>
        <taxon>Viridiplantae</taxon>
        <taxon>Streptophyta</taxon>
        <taxon>Embryophyta</taxon>
        <taxon>Tracheophyta</taxon>
        <taxon>Spermatophyta</taxon>
        <taxon>Magnoliopsida</taxon>
        <taxon>eudicotyledons</taxon>
        <taxon>Gunneridae</taxon>
        <taxon>Pentapetalae</taxon>
        <taxon>rosids</taxon>
        <taxon>malvids</taxon>
        <taxon>Sapindales</taxon>
        <taxon>Anacardiaceae</taxon>
        <taxon>Pistacia</taxon>
    </lineage>
</organism>
<keyword evidence="2" id="KW-1185">Reference proteome</keyword>
<gene>
    <name evidence="1" type="ORF">Patl1_24687</name>
</gene>
<reference evidence="2" key="1">
    <citation type="journal article" date="2023" name="G3 (Bethesda)">
        <title>Genome assembly and association tests identify interacting loci associated with vigor, precocity, and sex in interspecific pistachio rootstocks.</title>
        <authorList>
            <person name="Palmer W."/>
            <person name="Jacygrad E."/>
            <person name="Sagayaradj S."/>
            <person name="Cavanaugh K."/>
            <person name="Han R."/>
            <person name="Bertier L."/>
            <person name="Beede B."/>
            <person name="Kafkas S."/>
            <person name="Golino D."/>
            <person name="Preece J."/>
            <person name="Michelmore R."/>
        </authorList>
    </citation>
    <scope>NUCLEOTIDE SEQUENCE [LARGE SCALE GENOMIC DNA]</scope>
</reference>
<proteinExistence type="predicted"/>
<dbReference type="EMBL" id="CM047903">
    <property type="protein sequence ID" value="KAJ0093262.1"/>
    <property type="molecule type" value="Genomic_DNA"/>
</dbReference>